<gene>
    <name evidence="10" type="ORF">C7450_107138</name>
</gene>
<proteinExistence type="inferred from homology"/>
<dbReference type="OrthoDB" id="9807047at2"/>
<dbReference type="PANTHER" id="PTHR42929:SF5">
    <property type="entry name" value="ABC TRANSPORTER PERMEASE PROTEIN"/>
    <property type="match status" value="1"/>
</dbReference>
<feature type="transmembrane region" description="Helical" evidence="8">
    <location>
        <begin position="262"/>
        <end position="290"/>
    </location>
</feature>
<name>A0A2V3UEM5_9HYPH</name>
<comment type="subcellular location">
    <subcellularLocation>
        <location evidence="1">Cell membrane</location>
        <topology evidence="1">Multi-pass membrane protein</topology>
    </subcellularLocation>
</comment>
<comment type="caution">
    <text evidence="10">The sequence shown here is derived from an EMBL/GenBank/DDBJ whole genome shotgun (WGS) entry which is preliminary data.</text>
</comment>
<sequence length="299" mass="32140">MSTAAPASDAVGLSQGRADGYSSAWAALAFPAVFIVIGALVIPVLVMVLLSFVDRSGSISLDNYRLLISDPSLPTVIGTTVSIAFWCTLLCVLLGTPVAYLLSELPQKIAGLLLIAVLLPFWTSLLVRTYAMLLLLQRRGLVNQTLQSIGLTAEPLQLAHNVIGTVIAMTQIMLPYFILPLYVSFRRIDRGMMNAAAGLGATPIRVFWTITLPQARSGLLAGGFLVFVLCFGFYVTPAILGGGRVIMMAQAINTYLGLYPNWGAAGALATVLFLCTLLTLGFMRLCMVYLTRKRTTSRA</sequence>
<evidence type="ECO:0000256" key="4">
    <source>
        <dbReference type="ARBA" id="ARBA00022475"/>
    </source>
</evidence>
<organism evidence="10 11">
    <name type="scientific">Chelatococcus asaccharovorans</name>
    <dbReference type="NCBI Taxonomy" id="28210"/>
    <lineage>
        <taxon>Bacteria</taxon>
        <taxon>Pseudomonadati</taxon>
        <taxon>Pseudomonadota</taxon>
        <taxon>Alphaproteobacteria</taxon>
        <taxon>Hyphomicrobiales</taxon>
        <taxon>Chelatococcaceae</taxon>
        <taxon>Chelatococcus</taxon>
    </lineage>
</organism>
<keyword evidence="7 8" id="KW-0472">Membrane</keyword>
<dbReference type="RefSeq" id="WP_110375726.1">
    <property type="nucleotide sequence ID" value="NZ_JAHBRY010000001.1"/>
</dbReference>
<feature type="domain" description="ABC transmembrane type-1" evidence="9">
    <location>
        <begin position="77"/>
        <end position="283"/>
    </location>
</feature>
<dbReference type="GO" id="GO:0055085">
    <property type="term" value="P:transmembrane transport"/>
    <property type="evidence" value="ECO:0007669"/>
    <property type="project" value="InterPro"/>
</dbReference>
<evidence type="ECO:0000256" key="8">
    <source>
        <dbReference type="SAM" id="Phobius"/>
    </source>
</evidence>
<dbReference type="Proteomes" id="UP000248021">
    <property type="component" value="Unassembled WGS sequence"/>
</dbReference>
<evidence type="ECO:0000259" key="9">
    <source>
        <dbReference type="PROSITE" id="PS50928"/>
    </source>
</evidence>
<accession>A0A2V3UEM5</accession>
<keyword evidence="4" id="KW-1003">Cell membrane</keyword>
<dbReference type="AlphaFoldDB" id="A0A2V3UEM5"/>
<dbReference type="PANTHER" id="PTHR42929">
    <property type="entry name" value="INNER MEMBRANE ABC TRANSPORTER PERMEASE PROTEIN YDCU-RELATED-RELATED"/>
    <property type="match status" value="1"/>
</dbReference>
<protein>
    <submittedName>
        <fullName evidence="10">Putative spermidine/putrescine transport system permease protein</fullName>
    </submittedName>
</protein>
<reference evidence="10 11" key="1">
    <citation type="submission" date="2018-05" db="EMBL/GenBank/DDBJ databases">
        <title>Genomic Encyclopedia of Type Strains, Phase IV (KMG-IV): sequencing the most valuable type-strain genomes for metagenomic binning, comparative biology and taxonomic classification.</title>
        <authorList>
            <person name="Goeker M."/>
        </authorList>
    </citation>
    <scope>NUCLEOTIDE SEQUENCE [LARGE SCALE GENOMIC DNA]</scope>
    <source>
        <strain evidence="10 11">DSM 6462</strain>
    </source>
</reference>
<dbReference type="PROSITE" id="PS50928">
    <property type="entry name" value="ABC_TM1"/>
    <property type="match status" value="1"/>
</dbReference>
<dbReference type="EMBL" id="QJJK01000007">
    <property type="protein sequence ID" value="PXW57100.1"/>
    <property type="molecule type" value="Genomic_DNA"/>
</dbReference>
<feature type="transmembrane region" description="Helical" evidence="8">
    <location>
        <begin position="219"/>
        <end position="242"/>
    </location>
</feature>
<feature type="transmembrane region" description="Helical" evidence="8">
    <location>
        <begin position="24"/>
        <end position="53"/>
    </location>
</feature>
<keyword evidence="6 8" id="KW-1133">Transmembrane helix</keyword>
<dbReference type="GO" id="GO:0005886">
    <property type="term" value="C:plasma membrane"/>
    <property type="evidence" value="ECO:0007669"/>
    <property type="project" value="UniProtKB-SubCell"/>
</dbReference>
<evidence type="ECO:0000256" key="6">
    <source>
        <dbReference type="ARBA" id="ARBA00022989"/>
    </source>
</evidence>
<feature type="transmembrane region" description="Helical" evidence="8">
    <location>
        <begin position="109"/>
        <end position="131"/>
    </location>
</feature>
<evidence type="ECO:0000256" key="3">
    <source>
        <dbReference type="ARBA" id="ARBA00022448"/>
    </source>
</evidence>
<dbReference type="InterPro" id="IPR035906">
    <property type="entry name" value="MetI-like_sf"/>
</dbReference>
<dbReference type="CDD" id="cd06261">
    <property type="entry name" value="TM_PBP2"/>
    <property type="match status" value="1"/>
</dbReference>
<evidence type="ECO:0000256" key="5">
    <source>
        <dbReference type="ARBA" id="ARBA00022692"/>
    </source>
</evidence>
<dbReference type="SUPFAM" id="SSF161098">
    <property type="entry name" value="MetI-like"/>
    <property type="match status" value="1"/>
</dbReference>
<dbReference type="InterPro" id="IPR000515">
    <property type="entry name" value="MetI-like"/>
</dbReference>
<evidence type="ECO:0000256" key="7">
    <source>
        <dbReference type="ARBA" id="ARBA00023136"/>
    </source>
</evidence>
<keyword evidence="5 8" id="KW-0812">Transmembrane</keyword>
<keyword evidence="11" id="KW-1185">Reference proteome</keyword>
<evidence type="ECO:0000256" key="2">
    <source>
        <dbReference type="ARBA" id="ARBA00007069"/>
    </source>
</evidence>
<evidence type="ECO:0000313" key="10">
    <source>
        <dbReference type="EMBL" id="PXW57100.1"/>
    </source>
</evidence>
<feature type="transmembrane region" description="Helical" evidence="8">
    <location>
        <begin position="162"/>
        <end position="183"/>
    </location>
</feature>
<evidence type="ECO:0000313" key="11">
    <source>
        <dbReference type="Proteomes" id="UP000248021"/>
    </source>
</evidence>
<evidence type="ECO:0000256" key="1">
    <source>
        <dbReference type="ARBA" id="ARBA00004651"/>
    </source>
</evidence>
<keyword evidence="3" id="KW-0813">Transport</keyword>
<comment type="similarity">
    <text evidence="2">Belongs to the binding-protein-dependent transport system permease family. CysTW subfamily.</text>
</comment>
<feature type="transmembrane region" description="Helical" evidence="8">
    <location>
        <begin position="73"/>
        <end position="102"/>
    </location>
</feature>
<dbReference type="Gene3D" id="1.10.3720.10">
    <property type="entry name" value="MetI-like"/>
    <property type="match status" value="1"/>
</dbReference>